<name>A0AAW1UZ50_9CUCU</name>
<feature type="repeat" description="Filamin" evidence="3">
    <location>
        <begin position="161"/>
        <end position="245"/>
    </location>
</feature>
<dbReference type="FunFam" id="2.60.40.10:FF:001473">
    <property type="entry name" value="Jitterbug, isoform C"/>
    <property type="match status" value="1"/>
</dbReference>
<feature type="repeat" description="Filamin" evidence="3">
    <location>
        <begin position="881"/>
        <end position="965"/>
    </location>
</feature>
<organism evidence="4 5">
    <name type="scientific">Henosepilachna vigintioctopunctata</name>
    <dbReference type="NCBI Taxonomy" id="420089"/>
    <lineage>
        <taxon>Eukaryota</taxon>
        <taxon>Metazoa</taxon>
        <taxon>Ecdysozoa</taxon>
        <taxon>Arthropoda</taxon>
        <taxon>Hexapoda</taxon>
        <taxon>Insecta</taxon>
        <taxon>Pterygota</taxon>
        <taxon>Neoptera</taxon>
        <taxon>Endopterygota</taxon>
        <taxon>Coleoptera</taxon>
        <taxon>Polyphaga</taxon>
        <taxon>Cucujiformia</taxon>
        <taxon>Coccinelloidea</taxon>
        <taxon>Coccinellidae</taxon>
        <taxon>Epilachninae</taxon>
        <taxon>Epilachnini</taxon>
        <taxon>Henosepilachna</taxon>
    </lineage>
</organism>
<feature type="repeat" description="Filamin" evidence="3">
    <location>
        <begin position="77"/>
        <end position="155"/>
    </location>
</feature>
<dbReference type="Pfam" id="PF00630">
    <property type="entry name" value="Filamin"/>
    <property type="match status" value="13"/>
</dbReference>
<feature type="repeat" description="Filamin" evidence="3">
    <location>
        <begin position="426"/>
        <end position="510"/>
    </location>
</feature>
<feature type="repeat" description="Filamin" evidence="3">
    <location>
        <begin position="1414"/>
        <end position="1510"/>
    </location>
</feature>
<dbReference type="Proteomes" id="UP001431783">
    <property type="component" value="Unassembled WGS sequence"/>
</dbReference>
<dbReference type="PANTHER" id="PTHR38537">
    <property type="entry name" value="JITTERBUG, ISOFORM N"/>
    <property type="match status" value="1"/>
</dbReference>
<dbReference type="InterPro" id="IPR017868">
    <property type="entry name" value="Filamin/ABP280_repeat-like"/>
</dbReference>
<dbReference type="EMBL" id="JARQZJ010000121">
    <property type="protein sequence ID" value="KAK9888672.1"/>
    <property type="molecule type" value="Genomic_DNA"/>
</dbReference>
<evidence type="ECO:0008006" key="6">
    <source>
        <dbReference type="Google" id="ProtNLM"/>
    </source>
</evidence>
<dbReference type="SUPFAM" id="SSF81296">
    <property type="entry name" value="E set domains"/>
    <property type="match status" value="15"/>
</dbReference>
<gene>
    <name evidence="4" type="ORF">WA026_000901</name>
</gene>
<feature type="repeat" description="Filamin" evidence="3">
    <location>
        <begin position="511"/>
        <end position="602"/>
    </location>
</feature>
<feature type="repeat" description="Filamin" evidence="3">
    <location>
        <begin position="1"/>
        <end position="66"/>
    </location>
</feature>
<evidence type="ECO:0000313" key="5">
    <source>
        <dbReference type="Proteomes" id="UP001431783"/>
    </source>
</evidence>
<sequence>MGVAGGGAAELAVAVRSPHGELPVKVTGDIHSGFTAEFTPTQVGAHQISVEYNGRPVQGTPFLAKAFDSNKVTVGTVARGIVGKPVTFSVDASEAGEGNLEITISARGLNIPTQVHPQGNARFAVSFIPGEACDHVVNVAFNKRPVVGCPLIVGVGGGGSGPSVTLPGPGPIHKPSTLLINHPGKLEDIEVNVEGPAGQAVPTHVQSIGNEQFGAEFTPRVVGEHRINVLVNGIPTVGSPYAAKVYDVQAIKVKETGNGVVGKPITFLVETSQAGPGNLEVTVNGGRVPTSAQAQGPHTYAISFTPREAATHSVDLRFNGQDVPGSPFKCHVAAAARVLAPEALDKISVGKACMFVVESANPPTVEILGPARRQIPAQVVPQSGNLGKFEVSFSPIDVGDHSVEVKLPGGHVEGSPFLVKAYDANRVTVTDITDGIVGKPVSFSINASQAGAGNLEIIVAVAGRNVPNFVQSEGNARFKVNFKPTEAATHTLSVRFNGQPVPGSPFNCKVLPGNTQPRIPVSGSGIELAAVGHTADIRIEGTTGVEPQVITTAPSGKIIPVKLSINGDSYSAKFVPEMVGRHSVAILINDQHVIGSPFSCNVYDVNKVIVSGLPGRKTSDVTKVVTDLSLGDIGNAEVGKPVTFSVDAAQAGEGTLELVVSTQQTTIKAEVVACARGLYDVTFVPQTAEDHYVNITFNEMSVIGSPFHCSVIEATQFVQNGSIASVEIPSENHKLEILDPTSHHVKYTITNTRAEFTVTQVGTYKVQIYKGHETVATRTVHVFDASKIDVLSIPEAVCHRPAMVAVNISKAGMGKLTAVVKVGNRDVTHSVRQTHNNPQVWEIVFHPMCCAPHRVALFYNDIPKFNVLEIPVKSPGTEPWAGGIGLYQARVGKVTQFNIDTLGRTAREFDVVISGPNGSAIPVRCYQTKTGKLQAEFTAKESGSHKIEVLHQAKSLSGSPFTCQAFDLEAVKIVDIPHTQGNVGEKIIFNVSTKKAGDAELDVQVTNPNGLFLPVVQNKLEGDLIQISFLPSIPGLYQVVITYGGIPVKGSPLALGVGPVGPTPPPRAVGRGLERGQVGERTSFTVSSPVQPRVQVEAVEGIIEAHIQCPKPGEYIVSYTPKWVGIYDIIVSIGSNDLYQLAIAFAYLNPSNTKELISACRIPFRPKIVNPSAVRVIGGWDQYLDESGRIRLPTKIAFDIANAGPGNMEIKIDGRKITGEKAVLDFDSTYLVVLTGRGLAHAQCGEPSVFTIDGSKSSTGNPEVTLIAADTNIPVPVMISLAGEKIWRATYTVNIPGNYLLCVLWAGRPVKGCPLMVEAKGGADASKVLCSGEGLRQGVVGREIRSWIDTRRAGPGELTAHCTGPRKVAYCELYDHGDATFTLNVKPQEPGRHALTIKYAGQHVTGSPFTLRVSGAPDASKVRVYGPGIEHGVLATFQSRFICDTRGAGAGQLTVRVRGPKGAFRVEMQRESQKDRTILCKFDPTEPGDYRVEVKWAGDLVPGSPFHVMIFDTQEELRRYINSL</sequence>
<dbReference type="PROSITE" id="PS50194">
    <property type="entry name" value="FILAMIN_REPEAT"/>
    <property type="match status" value="14"/>
</dbReference>
<accession>A0AAW1UZ50</accession>
<dbReference type="PANTHER" id="PTHR38537:SF13">
    <property type="entry name" value="JITTERBUG, ISOFORM N"/>
    <property type="match status" value="1"/>
</dbReference>
<dbReference type="FunFam" id="2.60.40.10:FF:001145">
    <property type="entry name" value="Jitterbug, isoform I"/>
    <property type="match status" value="3"/>
</dbReference>
<feature type="repeat" description="Filamin" evidence="3">
    <location>
        <begin position="1232"/>
        <end position="1319"/>
    </location>
</feature>
<keyword evidence="5" id="KW-1185">Reference proteome</keyword>
<comment type="similarity">
    <text evidence="1">Belongs to the filamin family.</text>
</comment>
<evidence type="ECO:0000256" key="3">
    <source>
        <dbReference type="PROSITE-ProRule" id="PRU00087"/>
    </source>
</evidence>
<dbReference type="Gene3D" id="2.60.40.10">
    <property type="entry name" value="Immunoglobulins"/>
    <property type="match status" value="14"/>
</dbReference>
<feature type="repeat" description="Filamin" evidence="3">
    <location>
        <begin position="364"/>
        <end position="421"/>
    </location>
</feature>
<dbReference type="InterPro" id="IPR014756">
    <property type="entry name" value="Ig_E-set"/>
</dbReference>
<dbReference type="SMART" id="SM00557">
    <property type="entry name" value="IG_FLMN"/>
    <property type="match status" value="15"/>
</dbReference>
<keyword evidence="2" id="KW-0677">Repeat</keyword>
<protein>
    <recommendedName>
        <fullName evidence="6">Filamin</fullName>
    </recommendedName>
</protein>
<reference evidence="4 5" key="1">
    <citation type="submission" date="2023-03" db="EMBL/GenBank/DDBJ databases">
        <title>Genome insight into feeding habits of ladybird beetles.</title>
        <authorList>
            <person name="Li H.-S."/>
            <person name="Huang Y.-H."/>
            <person name="Pang H."/>
        </authorList>
    </citation>
    <scope>NUCLEOTIDE SEQUENCE [LARGE SCALE GENOMIC DNA]</scope>
    <source>
        <strain evidence="4">SYSU_2023b</strain>
        <tissue evidence="4">Whole body</tissue>
    </source>
</reference>
<dbReference type="GO" id="GO:0051015">
    <property type="term" value="F:actin filament binding"/>
    <property type="evidence" value="ECO:0007669"/>
    <property type="project" value="InterPro"/>
</dbReference>
<dbReference type="GO" id="GO:0030036">
    <property type="term" value="P:actin cytoskeleton organization"/>
    <property type="evidence" value="ECO:0007669"/>
    <property type="project" value="InterPro"/>
</dbReference>
<comment type="caution">
    <text evidence="4">The sequence shown here is derived from an EMBL/GenBank/DDBJ whole genome shotgun (WGS) entry which is preliminary data.</text>
</comment>
<dbReference type="InterPro" id="IPR013783">
    <property type="entry name" value="Ig-like_fold"/>
</dbReference>
<proteinExistence type="inferred from homology"/>
<evidence type="ECO:0000313" key="4">
    <source>
        <dbReference type="EMBL" id="KAK9888672.1"/>
    </source>
</evidence>
<feature type="repeat" description="Filamin" evidence="3">
    <location>
        <begin position="1320"/>
        <end position="1413"/>
    </location>
</feature>
<feature type="repeat" description="Filamin" evidence="3">
    <location>
        <begin position="963"/>
        <end position="1057"/>
    </location>
</feature>
<dbReference type="InterPro" id="IPR044801">
    <property type="entry name" value="Filamin"/>
</dbReference>
<feature type="repeat" description="Filamin" evidence="3">
    <location>
        <begin position="1058"/>
        <end position="1138"/>
    </location>
</feature>
<feature type="repeat" description="Filamin" evidence="3">
    <location>
        <begin position="600"/>
        <end position="711"/>
    </location>
</feature>
<evidence type="ECO:0000256" key="1">
    <source>
        <dbReference type="ARBA" id="ARBA00009238"/>
    </source>
</evidence>
<dbReference type="InterPro" id="IPR001298">
    <property type="entry name" value="Filamin/ABP280_rpt"/>
</dbReference>
<feature type="repeat" description="Filamin" evidence="3">
    <location>
        <begin position="245"/>
        <end position="332"/>
    </location>
</feature>
<evidence type="ECO:0000256" key="2">
    <source>
        <dbReference type="ARBA" id="ARBA00022737"/>
    </source>
</evidence>